<proteinExistence type="predicted"/>
<dbReference type="GO" id="GO:0051539">
    <property type="term" value="F:4 iron, 4 sulfur cluster binding"/>
    <property type="evidence" value="ECO:0007669"/>
    <property type="project" value="UniProtKB-KW"/>
</dbReference>
<dbReference type="PANTHER" id="PTHR43255:SF1">
    <property type="entry name" value="IRON-SULFUR-BINDING OXIDOREDUCTASE FADF-RELATED"/>
    <property type="match status" value="1"/>
</dbReference>
<evidence type="ECO:0000256" key="9">
    <source>
        <dbReference type="ARBA" id="ARBA00023014"/>
    </source>
</evidence>
<evidence type="ECO:0000256" key="4">
    <source>
        <dbReference type="ARBA" id="ARBA00022692"/>
    </source>
</evidence>
<keyword evidence="6 11" id="KW-1133">Transmembrane helix</keyword>
<dbReference type="SUPFAM" id="SSF46548">
    <property type="entry name" value="alpha-helical ferredoxin"/>
    <property type="match status" value="1"/>
</dbReference>
<dbReference type="KEGG" id="amuc:Pan181_32580"/>
<dbReference type="Pfam" id="PF13183">
    <property type="entry name" value="Fer4_8"/>
    <property type="match status" value="1"/>
</dbReference>
<evidence type="ECO:0000256" key="3">
    <source>
        <dbReference type="ARBA" id="ARBA00022485"/>
    </source>
</evidence>
<keyword evidence="8" id="KW-0408">Iron</keyword>
<keyword evidence="4 11" id="KW-0812">Transmembrane</keyword>
<dbReference type="InterPro" id="IPR036197">
    <property type="entry name" value="NarG-like_sf"/>
</dbReference>
<keyword evidence="9" id="KW-0411">Iron-sulfur</keyword>
<evidence type="ECO:0000259" key="12">
    <source>
        <dbReference type="PROSITE" id="PS51379"/>
    </source>
</evidence>
<keyword evidence="7" id="KW-0560">Oxidoreductase</keyword>
<dbReference type="PROSITE" id="PS51379">
    <property type="entry name" value="4FE4S_FER_2"/>
    <property type="match status" value="1"/>
</dbReference>
<name>A0A518AQP6_9BACT</name>
<dbReference type="Gene3D" id="1.10.1060.10">
    <property type="entry name" value="Alpha-helical ferredoxin"/>
    <property type="match status" value="1"/>
</dbReference>
<feature type="transmembrane region" description="Helical" evidence="11">
    <location>
        <begin position="27"/>
        <end position="45"/>
    </location>
</feature>
<evidence type="ECO:0000256" key="1">
    <source>
        <dbReference type="ARBA" id="ARBA00004651"/>
    </source>
</evidence>
<keyword evidence="5" id="KW-0479">Metal-binding</keyword>
<dbReference type="GO" id="GO:0005886">
    <property type="term" value="C:plasma membrane"/>
    <property type="evidence" value="ECO:0007669"/>
    <property type="project" value="UniProtKB-SubCell"/>
</dbReference>
<dbReference type="InterPro" id="IPR023234">
    <property type="entry name" value="NarG-like_domain"/>
</dbReference>
<dbReference type="Gene3D" id="1.20.950.20">
    <property type="entry name" value="Transmembrane di-heme cytochromes, Chain C"/>
    <property type="match status" value="1"/>
</dbReference>
<evidence type="ECO:0000256" key="7">
    <source>
        <dbReference type="ARBA" id="ARBA00023002"/>
    </source>
</evidence>
<feature type="transmembrane region" description="Helical" evidence="11">
    <location>
        <begin position="227"/>
        <end position="246"/>
    </location>
</feature>
<dbReference type="PANTHER" id="PTHR43255">
    <property type="entry name" value="IRON-SULFUR-BINDING OXIDOREDUCTASE FADF-RELATED-RELATED"/>
    <property type="match status" value="1"/>
</dbReference>
<evidence type="ECO:0000256" key="2">
    <source>
        <dbReference type="ARBA" id="ARBA00022475"/>
    </source>
</evidence>
<reference evidence="13 14" key="1">
    <citation type="submission" date="2019-02" db="EMBL/GenBank/DDBJ databases">
        <title>Deep-cultivation of Planctomycetes and their phenomic and genomic characterization uncovers novel biology.</title>
        <authorList>
            <person name="Wiegand S."/>
            <person name="Jogler M."/>
            <person name="Boedeker C."/>
            <person name="Pinto D."/>
            <person name="Vollmers J."/>
            <person name="Rivas-Marin E."/>
            <person name="Kohn T."/>
            <person name="Peeters S.H."/>
            <person name="Heuer A."/>
            <person name="Rast P."/>
            <person name="Oberbeckmann S."/>
            <person name="Bunk B."/>
            <person name="Jeske O."/>
            <person name="Meyerdierks A."/>
            <person name="Storesund J.E."/>
            <person name="Kallscheuer N."/>
            <person name="Luecker S."/>
            <person name="Lage O.M."/>
            <person name="Pohl T."/>
            <person name="Merkel B.J."/>
            <person name="Hornburger P."/>
            <person name="Mueller R.-W."/>
            <person name="Bruemmer F."/>
            <person name="Labrenz M."/>
            <person name="Spormann A.M."/>
            <person name="Op den Camp H."/>
            <person name="Overmann J."/>
            <person name="Amann R."/>
            <person name="Jetten M.S.M."/>
            <person name="Mascher T."/>
            <person name="Medema M.H."/>
            <person name="Devos D.P."/>
            <person name="Kaster A.-K."/>
            <person name="Ovreas L."/>
            <person name="Rohde M."/>
            <person name="Galperin M.Y."/>
            <person name="Jogler C."/>
        </authorList>
    </citation>
    <scope>NUCLEOTIDE SEQUENCE [LARGE SCALE GENOMIC DNA]</scope>
    <source>
        <strain evidence="13 14">Pan181</strain>
    </source>
</reference>
<dbReference type="InterPro" id="IPR004017">
    <property type="entry name" value="Cys_rich_dom"/>
</dbReference>
<protein>
    <submittedName>
        <fullName evidence="13">Succinate dehydrogenase/fumarate reductase iron-sulfur subunit</fullName>
    </submittedName>
</protein>
<dbReference type="InterPro" id="IPR051460">
    <property type="entry name" value="HdrC_iron-sulfur_subunit"/>
</dbReference>
<dbReference type="InterPro" id="IPR009051">
    <property type="entry name" value="Helical_ferredxn"/>
</dbReference>
<dbReference type="SUPFAM" id="SSF103501">
    <property type="entry name" value="Respiratory nitrate reductase 1 gamma chain"/>
    <property type="match status" value="1"/>
</dbReference>
<dbReference type="RefSeq" id="WP_145247930.1">
    <property type="nucleotide sequence ID" value="NZ_CP036278.1"/>
</dbReference>
<keyword evidence="3" id="KW-0004">4Fe-4S</keyword>
<dbReference type="AlphaFoldDB" id="A0A518AQP6"/>
<evidence type="ECO:0000256" key="11">
    <source>
        <dbReference type="SAM" id="Phobius"/>
    </source>
</evidence>
<evidence type="ECO:0000256" key="8">
    <source>
        <dbReference type="ARBA" id="ARBA00023004"/>
    </source>
</evidence>
<dbReference type="GO" id="GO:0046872">
    <property type="term" value="F:metal ion binding"/>
    <property type="evidence" value="ECO:0007669"/>
    <property type="project" value="UniProtKB-KW"/>
</dbReference>
<evidence type="ECO:0000313" key="13">
    <source>
        <dbReference type="EMBL" id="QDU57044.1"/>
    </source>
</evidence>
<dbReference type="GO" id="GO:0016491">
    <property type="term" value="F:oxidoreductase activity"/>
    <property type="evidence" value="ECO:0007669"/>
    <property type="project" value="UniProtKB-KW"/>
</dbReference>
<dbReference type="PROSITE" id="PS00198">
    <property type="entry name" value="4FE4S_FER_1"/>
    <property type="match status" value="2"/>
</dbReference>
<sequence length="682" mass="73930">MLPLLATEGQTLLTREVFGNIPSADRFVFYGLAVLAMATFAAGVYRRVRRWRQGQPTVIPSGPQLVGRFCRNVLALARLRGRPLASLAHRMLFYGFIVLFVGTCLIAIEHILADLLGREPGNPVFHKGWYYAVYEVVLDAAGVVFLTGVAVFLWRRSVSDESFARRPADRLVLLLLLAIGVTGYLVEALRLLDNPTRLPGVSPVGWLGALGLESLGMPATSAKLAHYLLWWGHGIMALGFVAAIPYTSLMHAVAGAWNLMLADEKLGVLQPVDLEQVEETGTLGVGVLNDFTQQQLLSLDACVACGRCEDDCPAHEAGKPLSPKRLVQDLARSMATGESQSLHGEVVSAETLWSCTTCNACTSACPLGVSPAGLITDLRRHLIVEGDLRGAPATSLQKTQRSGNPWGLPAGERMKWAAGLEVPTVDECPDFEMLYWVGCAGSFDCRSQQIARSVVQLLHKAGVRFAVLGKQERCTGEAARRMGDELLFQELATQNIATFSKYQVKKIVTHCPHCLNSLRNDYPQFGGEYQVVHHSELLAELLSEGRLSVEQGGLESVTYHDPCYLARTQGVTEPPREILRAAIGGTLPVVEPKRCGESTACCGGGGGRMWFDDAPDARIGNSRVDELIETGSHTIAAACPFCITMLSDGMANRKAPVNVKDIAEVLCEATLPQPNDGIETKE</sequence>
<evidence type="ECO:0000256" key="5">
    <source>
        <dbReference type="ARBA" id="ARBA00022723"/>
    </source>
</evidence>
<dbReference type="EMBL" id="CP036278">
    <property type="protein sequence ID" value="QDU57044.1"/>
    <property type="molecule type" value="Genomic_DNA"/>
</dbReference>
<feature type="domain" description="4Fe-4S ferredoxin-type" evidence="12">
    <location>
        <begin position="293"/>
        <end position="323"/>
    </location>
</feature>
<keyword evidence="2" id="KW-1003">Cell membrane</keyword>
<dbReference type="InterPro" id="IPR017900">
    <property type="entry name" value="4Fe4S_Fe_S_CS"/>
</dbReference>
<keyword evidence="14" id="KW-1185">Reference proteome</keyword>
<comment type="subcellular location">
    <subcellularLocation>
        <location evidence="1">Cell membrane</location>
        <topology evidence="1">Multi-pass membrane protein</topology>
    </subcellularLocation>
</comment>
<dbReference type="Proteomes" id="UP000315750">
    <property type="component" value="Chromosome"/>
</dbReference>
<accession>A0A518AQP6</accession>
<evidence type="ECO:0000256" key="10">
    <source>
        <dbReference type="ARBA" id="ARBA00023136"/>
    </source>
</evidence>
<evidence type="ECO:0000256" key="6">
    <source>
        <dbReference type="ARBA" id="ARBA00022989"/>
    </source>
</evidence>
<feature type="transmembrane region" description="Helical" evidence="11">
    <location>
        <begin position="132"/>
        <end position="155"/>
    </location>
</feature>
<keyword evidence="10 11" id="KW-0472">Membrane</keyword>
<dbReference type="Pfam" id="PF02754">
    <property type="entry name" value="CCG"/>
    <property type="match status" value="2"/>
</dbReference>
<gene>
    <name evidence="13" type="ORF">Pan181_32580</name>
</gene>
<feature type="transmembrane region" description="Helical" evidence="11">
    <location>
        <begin position="198"/>
        <end position="215"/>
    </location>
</feature>
<feature type="transmembrane region" description="Helical" evidence="11">
    <location>
        <begin position="92"/>
        <end position="112"/>
    </location>
</feature>
<organism evidence="13 14">
    <name type="scientific">Aeoliella mucimassa</name>
    <dbReference type="NCBI Taxonomy" id="2527972"/>
    <lineage>
        <taxon>Bacteria</taxon>
        <taxon>Pseudomonadati</taxon>
        <taxon>Planctomycetota</taxon>
        <taxon>Planctomycetia</taxon>
        <taxon>Pirellulales</taxon>
        <taxon>Lacipirellulaceae</taxon>
        <taxon>Aeoliella</taxon>
    </lineage>
</organism>
<dbReference type="OrthoDB" id="5241828at2"/>
<evidence type="ECO:0000313" key="14">
    <source>
        <dbReference type="Proteomes" id="UP000315750"/>
    </source>
</evidence>
<feature type="transmembrane region" description="Helical" evidence="11">
    <location>
        <begin position="167"/>
        <end position="186"/>
    </location>
</feature>
<dbReference type="InterPro" id="IPR017896">
    <property type="entry name" value="4Fe4S_Fe-S-bd"/>
</dbReference>
<dbReference type="Pfam" id="PF02665">
    <property type="entry name" value="Nitrate_red_gam"/>
    <property type="match status" value="1"/>
</dbReference>